<reference evidence="1 2" key="2">
    <citation type="journal article" date="2012" name="J. Bacteriol.">
        <title>Genome Sequences of Burkholderia sp. Strains CCGE1002 and H160, Isolated from Legume Nodules in Mexico and Brazil.</title>
        <authorList>
            <person name="Ormeno-Orrillo E."/>
            <person name="Rogel M.A."/>
            <person name="Chueire L.M."/>
            <person name="Tiedje J.M."/>
            <person name="Martinez-Romero E."/>
            <person name="Hungria M."/>
        </authorList>
    </citation>
    <scope>NUCLEOTIDE SEQUENCE [LARGE SCALE GENOMIC DNA]</scope>
    <source>
        <strain evidence="1 2">CCGE1002</strain>
        <plasmid evidence="2">pBC201</plasmid>
    </source>
</reference>
<evidence type="ECO:0000313" key="1">
    <source>
        <dbReference type="EMBL" id="ADG20637.1"/>
    </source>
</evidence>
<name>D5WP14_PARAM</name>
<sequence length="80" mass="9390">MADTLLIAHPIPLGRPRGAHRFEAFSPKLERRVMFYRRVSLEQWLLTPKSLEGRTSQHVRKLTIGILSGNRHLRRCQFKL</sequence>
<evidence type="ECO:0000313" key="2">
    <source>
        <dbReference type="Proteomes" id="UP000002190"/>
    </source>
</evidence>
<proteinExistence type="predicted"/>
<gene>
    <name evidence="1" type="ordered locus">BC1002_6810</name>
</gene>
<dbReference type="HOGENOM" id="CLU_2583035_0_0_4"/>
<accession>D5WP14</accession>
<dbReference type="EMBL" id="CP002016">
    <property type="protein sequence ID" value="ADG20637.1"/>
    <property type="molecule type" value="Genomic_DNA"/>
</dbReference>
<dbReference type="KEGG" id="bge:BC1002_6810"/>
<protein>
    <submittedName>
        <fullName evidence="1">Uncharacterized protein</fullName>
    </submittedName>
</protein>
<dbReference type="Proteomes" id="UP000002190">
    <property type="component" value="Plasmid pBC201"/>
</dbReference>
<organism evidence="1 2">
    <name type="scientific">Paraburkholderia atlantica</name>
    <dbReference type="NCBI Taxonomy" id="2654982"/>
    <lineage>
        <taxon>Bacteria</taxon>
        <taxon>Pseudomonadati</taxon>
        <taxon>Pseudomonadota</taxon>
        <taxon>Betaproteobacteria</taxon>
        <taxon>Burkholderiales</taxon>
        <taxon>Burkholderiaceae</taxon>
        <taxon>Paraburkholderia</taxon>
    </lineage>
</organism>
<dbReference type="AlphaFoldDB" id="D5WP14"/>
<geneLocation type="plasmid" evidence="1 2">
    <name>pBC201</name>
</geneLocation>
<reference evidence="2" key="1">
    <citation type="submission" date="2010-04" db="EMBL/GenBank/DDBJ databases">
        <title>Complete sequence of plasmid 1 of Burkholderia sp. CCGE1002.</title>
        <authorList>
            <consortium name="US DOE Joint Genome Institute"/>
            <person name="Lucas S."/>
            <person name="Copeland A."/>
            <person name="Lapidus A."/>
            <person name="Cheng J.-F."/>
            <person name="Bruce D."/>
            <person name="Goodwin L."/>
            <person name="Pitluck S."/>
            <person name="Chertkov O."/>
            <person name="Detter J.C."/>
            <person name="Han C."/>
            <person name="Tapia R."/>
            <person name="Land M."/>
            <person name="Hauser L."/>
            <person name="Kyrpides N."/>
            <person name="Ovchinnikova G."/>
            <person name="Martinez-Romero E."/>
            <person name="Hernandez M.A.R."/>
            <person name="Tiedje J.M."/>
            <person name="Woyke T."/>
        </authorList>
    </citation>
    <scope>NUCLEOTIDE SEQUENCE [LARGE SCALE GENOMIC DNA]</scope>
    <source>
        <strain evidence="2">CCGE1002</strain>
        <plasmid evidence="2">pBC201</plasmid>
    </source>
</reference>
<keyword evidence="1" id="KW-0614">Plasmid</keyword>